<evidence type="ECO:0000256" key="7">
    <source>
        <dbReference type="ARBA" id="ARBA00022750"/>
    </source>
</evidence>
<dbReference type="PROSITE" id="PS50878">
    <property type="entry name" value="RT_POL"/>
    <property type="match status" value="1"/>
</dbReference>
<evidence type="ECO:0000256" key="11">
    <source>
        <dbReference type="ARBA" id="ARBA00022908"/>
    </source>
</evidence>
<dbReference type="CDD" id="cd09274">
    <property type="entry name" value="RNase_HI_RT_Ty3"/>
    <property type="match status" value="1"/>
</dbReference>
<dbReference type="GO" id="GO:0042575">
    <property type="term" value="C:DNA polymerase complex"/>
    <property type="evidence" value="ECO:0007669"/>
    <property type="project" value="UniProtKB-ARBA"/>
</dbReference>
<evidence type="ECO:0000259" key="17">
    <source>
        <dbReference type="PROSITE" id="PS50994"/>
    </source>
</evidence>
<dbReference type="GO" id="GO:0004190">
    <property type="term" value="F:aspartic-type endopeptidase activity"/>
    <property type="evidence" value="ECO:0007669"/>
    <property type="project" value="UniProtKB-KW"/>
</dbReference>
<evidence type="ECO:0000256" key="13">
    <source>
        <dbReference type="ARBA" id="ARBA00022932"/>
    </source>
</evidence>
<dbReference type="FunFam" id="1.10.340.70:FF:000001">
    <property type="entry name" value="Retrovirus-related Pol polyprotein from transposon gypsy-like Protein"/>
    <property type="match status" value="1"/>
</dbReference>
<dbReference type="Pfam" id="PF24626">
    <property type="entry name" value="SH3_Tf2-1"/>
    <property type="match status" value="1"/>
</dbReference>
<dbReference type="EC" id="2.7.7.49" evidence="1"/>
<dbReference type="InterPro" id="IPR012337">
    <property type="entry name" value="RNaseH-like_sf"/>
</dbReference>
<keyword evidence="14" id="KW-0238">DNA-binding</keyword>
<dbReference type="Gene3D" id="1.10.340.70">
    <property type="match status" value="1"/>
</dbReference>
<dbReference type="Gene3D" id="3.10.20.370">
    <property type="match status" value="1"/>
</dbReference>
<protein>
    <recommendedName>
        <fullName evidence="1">RNA-directed DNA polymerase</fullName>
        <ecNumber evidence="1">2.7.7.49</ecNumber>
    </recommendedName>
</protein>
<dbReference type="AlphaFoldDB" id="A0A1Y1L0V4"/>
<dbReference type="GO" id="GO:0046872">
    <property type="term" value="F:metal ion binding"/>
    <property type="evidence" value="ECO:0007669"/>
    <property type="project" value="UniProtKB-KW"/>
</dbReference>
<dbReference type="InterPro" id="IPR000477">
    <property type="entry name" value="RT_dom"/>
</dbReference>
<evidence type="ECO:0000256" key="3">
    <source>
        <dbReference type="ARBA" id="ARBA00022679"/>
    </source>
</evidence>
<evidence type="ECO:0000256" key="12">
    <source>
        <dbReference type="ARBA" id="ARBA00022918"/>
    </source>
</evidence>
<evidence type="ECO:0000256" key="5">
    <source>
        <dbReference type="ARBA" id="ARBA00022722"/>
    </source>
</evidence>
<dbReference type="GO" id="GO:0006508">
    <property type="term" value="P:proteolysis"/>
    <property type="evidence" value="ECO:0007669"/>
    <property type="project" value="UniProtKB-KW"/>
</dbReference>
<dbReference type="CDD" id="cd01647">
    <property type="entry name" value="RT_LTR"/>
    <property type="match status" value="1"/>
</dbReference>
<keyword evidence="10" id="KW-0460">Magnesium</keyword>
<dbReference type="InterPro" id="IPR041373">
    <property type="entry name" value="RT_RNaseH"/>
</dbReference>
<keyword evidence="6" id="KW-0479">Metal-binding</keyword>
<evidence type="ECO:0000256" key="6">
    <source>
        <dbReference type="ARBA" id="ARBA00022723"/>
    </source>
</evidence>
<dbReference type="SUPFAM" id="SSF53098">
    <property type="entry name" value="Ribonuclease H-like"/>
    <property type="match status" value="1"/>
</dbReference>
<evidence type="ECO:0000259" key="16">
    <source>
        <dbReference type="PROSITE" id="PS50878"/>
    </source>
</evidence>
<dbReference type="GO" id="GO:0003964">
    <property type="term" value="F:RNA-directed DNA polymerase activity"/>
    <property type="evidence" value="ECO:0007669"/>
    <property type="project" value="UniProtKB-KW"/>
</dbReference>
<dbReference type="InterPro" id="IPR041588">
    <property type="entry name" value="Integrase_H2C2"/>
</dbReference>
<keyword evidence="5" id="KW-0540">Nuclease</keyword>
<accession>A0A1Y1L0V4</accession>
<dbReference type="PROSITE" id="PS50994">
    <property type="entry name" value="INTEGRASE"/>
    <property type="match status" value="1"/>
</dbReference>
<keyword evidence="4" id="KW-0548">Nucleotidyltransferase</keyword>
<evidence type="ECO:0000256" key="10">
    <source>
        <dbReference type="ARBA" id="ARBA00022842"/>
    </source>
</evidence>
<dbReference type="InterPro" id="IPR043502">
    <property type="entry name" value="DNA/RNA_pol_sf"/>
</dbReference>
<dbReference type="PANTHER" id="PTHR37984">
    <property type="entry name" value="PROTEIN CBG26694"/>
    <property type="match status" value="1"/>
</dbReference>
<keyword evidence="9" id="KW-0378">Hydrolase</keyword>
<dbReference type="FunFam" id="3.30.420.10:FF:000032">
    <property type="entry name" value="Retrovirus-related Pol polyprotein from transposon 297-like Protein"/>
    <property type="match status" value="1"/>
</dbReference>
<dbReference type="FunFam" id="3.30.70.270:FF:000115">
    <property type="entry name" value="Polyprotein of retroviral origin, putative"/>
    <property type="match status" value="1"/>
</dbReference>
<evidence type="ECO:0000256" key="9">
    <source>
        <dbReference type="ARBA" id="ARBA00022801"/>
    </source>
</evidence>
<dbReference type="InterPro" id="IPR056924">
    <property type="entry name" value="SH3_Tf2-1"/>
</dbReference>
<dbReference type="PANTHER" id="PTHR37984:SF5">
    <property type="entry name" value="PROTEIN NYNRIN-LIKE"/>
    <property type="match status" value="1"/>
</dbReference>
<dbReference type="SUPFAM" id="SSF56672">
    <property type="entry name" value="DNA/RNA polymerases"/>
    <property type="match status" value="1"/>
</dbReference>
<dbReference type="GO" id="GO:0006310">
    <property type="term" value="P:DNA recombination"/>
    <property type="evidence" value="ECO:0007669"/>
    <property type="project" value="UniProtKB-KW"/>
</dbReference>
<keyword evidence="8" id="KW-0255">Endonuclease</keyword>
<dbReference type="GO" id="GO:0003677">
    <property type="term" value="F:DNA binding"/>
    <property type="evidence" value="ECO:0007669"/>
    <property type="project" value="UniProtKB-KW"/>
</dbReference>
<keyword evidence="13" id="KW-0239">DNA-directed DNA polymerase</keyword>
<evidence type="ECO:0000256" key="8">
    <source>
        <dbReference type="ARBA" id="ARBA00022759"/>
    </source>
</evidence>
<dbReference type="InterPro" id="IPR050951">
    <property type="entry name" value="Retrovirus_Pol_polyprotein"/>
</dbReference>
<keyword evidence="12" id="KW-0695">RNA-directed DNA polymerase</keyword>
<feature type="domain" description="Reverse transcriptase" evidence="16">
    <location>
        <begin position="95"/>
        <end position="275"/>
    </location>
</feature>
<dbReference type="Pfam" id="PF17917">
    <property type="entry name" value="RT_RNaseH"/>
    <property type="match status" value="1"/>
</dbReference>
<evidence type="ECO:0000256" key="15">
    <source>
        <dbReference type="ARBA" id="ARBA00023172"/>
    </source>
</evidence>
<dbReference type="FunFam" id="3.10.20.370:FF:000001">
    <property type="entry name" value="Retrovirus-related Pol polyprotein from transposon 17.6-like protein"/>
    <property type="match status" value="1"/>
</dbReference>
<dbReference type="Pfam" id="PF00078">
    <property type="entry name" value="RVT_1"/>
    <property type="match status" value="1"/>
</dbReference>
<dbReference type="EMBL" id="GEZM01073925">
    <property type="protein sequence ID" value="JAV64737.1"/>
    <property type="molecule type" value="Transcribed_RNA"/>
</dbReference>
<feature type="domain" description="Integrase catalytic" evidence="17">
    <location>
        <begin position="628"/>
        <end position="786"/>
    </location>
</feature>
<dbReference type="GO" id="GO:0004519">
    <property type="term" value="F:endonuclease activity"/>
    <property type="evidence" value="ECO:0007669"/>
    <property type="project" value="UniProtKB-KW"/>
</dbReference>
<evidence type="ECO:0000256" key="2">
    <source>
        <dbReference type="ARBA" id="ARBA00022670"/>
    </source>
</evidence>
<keyword evidence="2" id="KW-0645">Protease</keyword>
<keyword evidence="11" id="KW-0229">DNA integration</keyword>
<dbReference type="InterPro" id="IPR001584">
    <property type="entry name" value="Integrase_cat-core"/>
</dbReference>
<dbReference type="GO" id="GO:0015074">
    <property type="term" value="P:DNA integration"/>
    <property type="evidence" value="ECO:0007669"/>
    <property type="project" value="UniProtKB-KW"/>
</dbReference>
<dbReference type="Gene3D" id="3.30.420.10">
    <property type="entry name" value="Ribonuclease H-like superfamily/Ribonuclease H"/>
    <property type="match status" value="1"/>
</dbReference>
<keyword evidence="3" id="KW-0808">Transferase</keyword>
<reference evidence="18" key="1">
    <citation type="journal article" date="2016" name="Sci. Rep.">
        <title>Molecular characterization of firefly nuptial gifts: a multi-omics approach sheds light on postcopulatory sexual selection.</title>
        <authorList>
            <person name="Al-Wathiqui N."/>
            <person name="Fallon T.R."/>
            <person name="South A."/>
            <person name="Weng J.K."/>
            <person name="Lewis S.M."/>
        </authorList>
    </citation>
    <scope>NUCLEOTIDE SEQUENCE</scope>
</reference>
<name>A0A1Y1L0V4_PHOPY</name>
<evidence type="ECO:0000256" key="1">
    <source>
        <dbReference type="ARBA" id="ARBA00012493"/>
    </source>
</evidence>
<dbReference type="InterPro" id="IPR043128">
    <property type="entry name" value="Rev_trsase/Diguanyl_cyclase"/>
</dbReference>
<dbReference type="Gene3D" id="3.30.70.270">
    <property type="match status" value="2"/>
</dbReference>
<organism evidence="18">
    <name type="scientific">Photinus pyralis</name>
    <name type="common">Common eastern firefly</name>
    <name type="synonym">Lampyris pyralis</name>
    <dbReference type="NCBI Taxonomy" id="7054"/>
    <lineage>
        <taxon>Eukaryota</taxon>
        <taxon>Metazoa</taxon>
        <taxon>Ecdysozoa</taxon>
        <taxon>Arthropoda</taxon>
        <taxon>Hexapoda</taxon>
        <taxon>Insecta</taxon>
        <taxon>Pterygota</taxon>
        <taxon>Neoptera</taxon>
        <taxon>Endopterygota</taxon>
        <taxon>Coleoptera</taxon>
        <taxon>Polyphaga</taxon>
        <taxon>Elateriformia</taxon>
        <taxon>Elateroidea</taxon>
        <taxon>Lampyridae</taxon>
        <taxon>Lampyrinae</taxon>
        <taxon>Photinus</taxon>
    </lineage>
</organism>
<evidence type="ECO:0000313" key="18">
    <source>
        <dbReference type="EMBL" id="JAV64737.1"/>
    </source>
</evidence>
<dbReference type="Pfam" id="PF17921">
    <property type="entry name" value="Integrase_H2C2"/>
    <property type="match status" value="1"/>
</dbReference>
<proteinExistence type="predicted"/>
<dbReference type="Pfam" id="PF00665">
    <property type="entry name" value="rve"/>
    <property type="match status" value="1"/>
</dbReference>
<dbReference type="Gene3D" id="3.10.10.10">
    <property type="entry name" value="HIV Type 1 Reverse Transcriptase, subunit A, domain 1"/>
    <property type="match status" value="1"/>
</dbReference>
<sequence length="920" mass="105883">MEIVPNLSQNVWKFAVDEVSLPKSTLLPHSALLPNEQLKLSNFLQDIFSKMPNGIGVTNLIKHRIITTSEPIKQKYYPVSPIVQESINKELDALLKDNIVEPSCSPWSSPIILVKKKDNSYRFCVDFRKINKVTVKDAYPIPQVSATLDKLKNAKYLSTIDIKSAFYQIPLEEDSKQFTAFTIPNRGLFQFKRLPFGLSNSPATWQRCIDKVISNDLEPYVFVYLDDIVVVTQDFDKHLSTLKEVFYRLNSAGLTVSKEKCALCKSQLKYLGYIVNVNGLHVDNDKVEAILNLPIPKGIKDLRRILGMISWYRRFLPNFAHLTAPLTRLTGKNIKFIWSDECNEAFRQIKELLISAPVLSCPDFTLPFIIQCDASGFGLGAVLTQPHSEGERIVAFISRSLNKNERNYSATERECLAVLWSIERFRPYIEGARFTVVTDHHSLIWLSNLKDPRGRLSRWAVAMQQYDFEIIHRKGREHVVPDCLSRAVPVVDFVHNISHNPNNASDKWFDSLRESIVLQPQKYPNWRVQDNKVYKYIPGKYSDLQEPEIDYWKQVIPKQDRANLISKAHDLVTSGHFGVYKTFHKLRSQFYWPKMHADVTRYINHCKVCAENKHDNKPPAGFMTSRSTIKRPWELIAADIVGPLPKSTEGYMYILVVVDYFSKFPLIFPLRKATANSISKLIEDNVFLLFGVPSSIIVDNGVQFRSNIFTNLMKQYNVKIRFTSYYHAQANPSERVNKVLKTALSCFVEQNQRKWSSLLPKVAAAIRSSRHEVTNNSPYFINFGSEMNLDGNTCKFKDNLESDVQIESNPIISNRVTGFNDLYKDVQKLITKASIKMSSQYNLRRRDVQYIVGQPVYKKNFMLSDASKYYTTKLAPKYVGPFYISRRLNPWNYELKDRDGAKKGVFNVKDLKPYVNDSPN</sequence>
<dbReference type="InterPro" id="IPR036397">
    <property type="entry name" value="RNaseH_sf"/>
</dbReference>
<evidence type="ECO:0000256" key="14">
    <source>
        <dbReference type="ARBA" id="ARBA00023125"/>
    </source>
</evidence>
<keyword evidence="7" id="KW-0064">Aspartyl protease</keyword>
<evidence type="ECO:0000256" key="4">
    <source>
        <dbReference type="ARBA" id="ARBA00022695"/>
    </source>
</evidence>
<keyword evidence="15" id="KW-0233">DNA recombination</keyword>
<dbReference type="GO" id="GO:0003887">
    <property type="term" value="F:DNA-directed DNA polymerase activity"/>
    <property type="evidence" value="ECO:0007669"/>
    <property type="project" value="UniProtKB-KW"/>
</dbReference>